<evidence type="ECO:0000313" key="2">
    <source>
        <dbReference type="Proteomes" id="UP000475214"/>
    </source>
</evidence>
<dbReference type="RefSeq" id="WP_163739024.1">
    <property type="nucleotide sequence ID" value="NZ_JAAGOA010000009.1"/>
</dbReference>
<evidence type="ECO:0000313" key="1">
    <source>
        <dbReference type="EMBL" id="NEE01441.1"/>
    </source>
</evidence>
<dbReference type="InterPro" id="IPR015424">
    <property type="entry name" value="PyrdxlP-dep_Trfase"/>
</dbReference>
<accession>A0A6L9S9R9</accession>
<organism evidence="1 2">
    <name type="scientific">Phytoactinopolyspora halotolerans</name>
    <dbReference type="NCBI Taxonomy" id="1981512"/>
    <lineage>
        <taxon>Bacteria</taxon>
        <taxon>Bacillati</taxon>
        <taxon>Actinomycetota</taxon>
        <taxon>Actinomycetes</taxon>
        <taxon>Jiangellales</taxon>
        <taxon>Jiangellaceae</taxon>
        <taxon>Phytoactinopolyspora</taxon>
    </lineage>
</organism>
<gene>
    <name evidence="1" type="ORF">G1H10_14800</name>
</gene>
<protein>
    <submittedName>
        <fullName evidence="1">Uncharacterized protein</fullName>
    </submittedName>
</protein>
<dbReference type="EMBL" id="JAAGOA010000009">
    <property type="protein sequence ID" value="NEE01441.1"/>
    <property type="molecule type" value="Genomic_DNA"/>
</dbReference>
<reference evidence="1 2" key="1">
    <citation type="submission" date="2020-02" db="EMBL/GenBank/DDBJ databases">
        <authorList>
            <person name="Li X.-J."/>
            <person name="Han X.-M."/>
        </authorList>
    </citation>
    <scope>NUCLEOTIDE SEQUENCE [LARGE SCALE GENOMIC DNA]</scope>
    <source>
        <strain evidence="1 2">CCTCC AB 2017055</strain>
    </source>
</reference>
<dbReference type="SUPFAM" id="SSF53383">
    <property type="entry name" value="PLP-dependent transferases"/>
    <property type="match status" value="1"/>
</dbReference>
<dbReference type="AlphaFoldDB" id="A0A6L9S9R9"/>
<keyword evidence="2" id="KW-1185">Reference proteome</keyword>
<dbReference type="InterPro" id="IPR015421">
    <property type="entry name" value="PyrdxlP-dep_Trfase_major"/>
</dbReference>
<name>A0A6L9S9R9_9ACTN</name>
<proteinExistence type="predicted"/>
<dbReference type="Proteomes" id="UP000475214">
    <property type="component" value="Unassembled WGS sequence"/>
</dbReference>
<comment type="caution">
    <text evidence="1">The sequence shown here is derived from an EMBL/GenBank/DDBJ whole genome shotgun (WGS) entry which is preliminary data.</text>
</comment>
<dbReference type="Gene3D" id="3.40.640.10">
    <property type="entry name" value="Type I PLP-dependent aspartate aminotransferase-like (Major domain)"/>
    <property type="match status" value="1"/>
</dbReference>
<sequence>MTDASLAPAVLESSGETPPVPWPVIEACGLPEIGARLAGLSVRIDPAQSRPFVCDGTTLTLRPDRAATVTGSALILRETIELTRTAASSAVDGPETLRTPDWAHRILAHATALAYGATSLSARGEPAAFNAFSPLAGNATELLDLHDRLDDVASAQAIAARIAEFVAERDGLDPCPDSEIDRAARALPFAAPTEVLLASGGDTRQTIDWHGGVNSYGISPSPTPWTSLLGSCTASSPTTRGFDAASRLRRRLIEAALGYELGRCVDEHTTVMRRTLLAALGVRGDAEVVFTPSGTDAELVALLAALSADEPVHSVVVGQYEIGSGSTYAAAGRHFCGRLPSGNPCVAGEPIGGFDPAKVTTSIVDLRDPNGEMLPPEQVEAAVEAAIEAQVDTGRVLVHVVEGSKTGIRLPRRETVLRWRERFGDRLDVVVDAAQMRIDQNTAVQHLRDGNMVIVTGSKFFGGPPFSGAVILPSTVAGRLAAGRDLPAGMADYLTRADVPEALSDLRAVARRGPNAGLLLRWEAALAEMRSFHNASPEIRDEVLRLLVAGLRKILEDTPQISLVESPYTAIPQPDTRGLDDLPTIFTFLARRPDGTPLTMGQGRKVYRMLAQDLRGLVPSDDAVLGRTFQLGQPVRIHQQDGEWIGGLRVAIGATTVSEIVFDHTRGRLWIERVDRTLADVADALRKLGLILQHVDLDGGSR</sequence>